<dbReference type="RefSeq" id="WP_229736067.1">
    <property type="nucleotide sequence ID" value="NZ_BMEX01000008.1"/>
</dbReference>
<keyword evidence="6" id="KW-1185">Reference proteome</keyword>
<evidence type="ECO:0000256" key="2">
    <source>
        <dbReference type="ARBA" id="ARBA00022803"/>
    </source>
</evidence>
<dbReference type="InterPro" id="IPR001387">
    <property type="entry name" value="Cro/C1-type_HTH"/>
</dbReference>
<feature type="domain" description="HTH cro/C1-type" evidence="4">
    <location>
        <begin position="15"/>
        <end position="68"/>
    </location>
</feature>
<dbReference type="EMBL" id="BMEX01000008">
    <property type="protein sequence ID" value="GGA49743.1"/>
    <property type="molecule type" value="Genomic_DNA"/>
</dbReference>
<dbReference type="Pfam" id="PF13424">
    <property type="entry name" value="TPR_12"/>
    <property type="match status" value="1"/>
</dbReference>
<proteinExistence type="predicted"/>
<dbReference type="SMART" id="SM00028">
    <property type="entry name" value="TPR"/>
    <property type="match status" value="6"/>
</dbReference>
<feature type="repeat" description="TPR" evidence="3">
    <location>
        <begin position="320"/>
        <end position="353"/>
    </location>
</feature>
<evidence type="ECO:0000256" key="3">
    <source>
        <dbReference type="PROSITE-ProRule" id="PRU00339"/>
    </source>
</evidence>
<dbReference type="InterPro" id="IPR010982">
    <property type="entry name" value="Lambda_DNA-bd_dom_sf"/>
</dbReference>
<dbReference type="Pfam" id="PF01381">
    <property type="entry name" value="HTH_3"/>
    <property type="match status" value="1"/>
</dbReference>
<gene>
    <name evidence="5" type="ORF">GCM10007416_23580</name>
</gene>
<dbReference type="PANTHER" id="PTHR45641">
    <property type="entry name" value="TETRATRICOPEPTIDE REPEAT PROTEIN (AFU_ORTHOLOGUE AFUA_6G03870)"/>
    <property type="match status" value="1"/>
</dbReference>
<evidence type="ECO:0000256" key="1">
    <source>
        <dbReference type="ARBA" id="ARBA00022737"/>
    </source>
</evidence>
<dbReference type="SMART" id="SM00530">
    <property type="entry name" value="HTH_XRE"/>
    <property type="match status" value="1"/>
</dbReference>
<comment type="caution">
    <text evidence="5">The sequence shown here is derived from an EMBL/GenBank/DDBJ whole genome shotgun (WGS) entry which is preliminary data.</text>
</comment>
<sequence length="448" mass="51651">MDLNTLELQDIGEIVRKVRKERGLRLEDLADENISPATISNVERGVPHVGQEKALYLINKLGIELSEVPKLLHGQQRELKQLQKTLFQIECLGDQGNSREALKKLDKLDLENSHPYSAYYYYIKGKCHSRLKNSAKAERALFNAIRLASQTDTNIEASAFAELSLVAYYQNDLETALKYVNSGMDAFVDNGNRSHSIHVLKRNKAIYLERLGRLGEAIGVVHEVWDSLPEMEQVETKLSFYWLRAELARRTGVYDEAIKYAEAGLELARFNYQYSSMFDLWTVLAGVHMELKEWEQAEGCFEMALSLKEKVIGGEKDRFITAYARLGILYMKQNRKEEAHKMLSEAILLGQKLNDLPRLTYALQLMGDFYRKQNKTQNAITYYQQGLEIARKHQLKKREYEALLHLAQCFENVDEQEFTRLTQNMYKVLIDLKNKGSESKWISGSEKA</sequence>
<dbReference type="CDD" id="cd00093">
    <property type="entry name" value="HTH_XRE"/>
    <property type="match status" value="1"/>
</dbReference>
<dbReference type="PROSITE" id="PS50005">
    <property type="entry name" value="TPR"/>
    <property type="match status" value="2"/>
</dbReference>
<name>A0ABQ1GSY4_9BACL</name>
<reference evidence="6" key="1">
    <citation type="journal article" date="2019" name="Int. J. Syst. Evol. Microbiol.">
        <title>The Global Catalogue of Microorganisms (GCM) 10K type strain sequencing project: providing services to taxonomists for standard genome sequencing and annotation.</title>
        <authorList>
            <consortium name="The Broad Institute Genomics Platform"/>
            <consortium name="The Broad Institute Genome Sequencing Center for Infectious Disease"/>
            <person name="Wu L."/>
            <person name="Ma J."/>
        </authorList>
    </citation>
    <scope>NUCLEOTIDE SEQUENCE [LARGE SCALE GENOMIC DNA]</scope>
    <source>
        <strain evidence="6">CGMCC 1.12404</strain>
    </source>
</reference>
<dbReference type="Gene3D" id="1.25.40.10">
    <property type="entry name" value="Tetratricopeptide repeat domain"/>
    <property type="match status" value="2"/>
</dbReference>
<accession>A0ABQ1GSY4</accession>
<feature type="repeat" description="TPR" evidence="3">
    <location>
        <begin position="360"/>
        <end position="393"/>
    </location>
</feature>
<organism evidence="5 6">
    <name type="scientific">Kroppenstedtia guangzhouensis</name>
    <dbReference type="NCBI Taxonomy" id="1274356"/>
    <lineage>
        <taxon>Bacteria</taxon>
        <taxon>Bacillati</taxon>
        <taxon>Bacillota</taxon>
        <taxon>Bacilli</taxon>
        <taxon>Bacillales</taxon>
        <taxon>Thermoactinomycetaceae</taxon>
        <taxon>Kroppenstedtia</taxon>
    </lineage>
</organism>
<dbReference type="InterPro" id="IPR019734">
    <property type="entry name" value="TPR_rpt"/>
</dbReference>
<evidence type="ECO:0000313" key="5">
    <source>
        <dbReference type="EMBL" id="GGA49743.1"/>
    </source>
</evidence>
<dbReference type="Proteomes" id="UP000617979">
    <property type="component" value="Unassembled WGS sequence"/>
</dbReference>
<dbReference type="PROSITE" id="PS50943">
    <property type="entry name" value="HTH_CROC1"/>
    <property type="match status" value="1"/>
</dbReference>
<dbReference type="InterPro" id="IPR011990">
    <property type="entry name" value="TPR-like_helical_dom_sf"/>
</dbReference>
<protein>
    <recommendedName>
        <fullName evidence="4">HTH cro/C1-type domain-containing protein</fullName>
    </recommendedName>
</protein>
<dbReference type="PANTHER" id="PTHR45641:SF19">
    <property type="entry name" value="NEPHROCYSTIN-3"/>
    <property type="match status" value="1"/>
</dbReference>
<dbReference type="Gene3D" id="1.10.260.40">
    <property type="entry name" value="lambda repressor-like DNA-binding domains"/>
    <property type="match status" value="1"/>
</dbReference>
<dbReference type="SUPFAM" id="SSF48452">
    <property type="entry name" value="TPR-like"/>
    <property type="match status" value="2"/>
</dbReference>
<evidence type="ECO:0000259" key="4">
    <source>
        <dbReference type="PROSITE" id="PS50943"/>
    </source>
</evidence>
<dbReference type="SUPFAM" id="SSF47413">
    <property type="entry name" value="lambda repressor-like DNA-binding domains"/>
    <property type="match status" value="1"/>
</dbReference>
<keyword evidence="1" id="KW-0677">Repeat</keyword>
<keyword evidence="2 3" id="KW-0802">TPR repeat</keyword>
<evidence type="ECO:0000313" key="6">
    <source>
        <dbReference type="Proteomes" id="UP000617979"/>
    </source>
</evidence>
<dbReference type="Pfam" id="PF13181">
    <property type="entry name" value="TPR_8"/>
    <property type="match status" value="2"/>
</dbReference>